<dbReference type="Gene3D" id="3.30.530.20">
    <property type="match status" value="2"/>
</dbReference>
<evidence type="ECO:0000313" key="3">
    <source>
        <dbReference type="EMBL" id="KAG2322560.1"/>
    </source>
</evidence>
<reference evidence="3 4" key="1">
    <citation type="submission" date="2020-02" db="EMBL/GenBank/DDBJ databases">
        <authorList>
            <person name="Ma Q."/>
            <person name="Huang Y."/>
            <person name="Song X."/>
            <person name="Pei D."/>
        </authorList>
    </citation>
    <scope>NUCLEOTIDE SEQUENCE [LARGE SCALE GENOMIC DNA]</scope>
    <source>
        <strain evidence="3">Sxm20200214</strain>
        <tissue evidence="3">Leaf</tissue>
    </source>
</reference>
<evidence type="ECO:0000256" key="1">
    <source>
        <dbReference type="SAM" id="MobiDB-lite"/>
    </source>
</evidence>
<feature type="domain" description="Coenzyme Q-binding protein COQ10 START" evidence="2">
    <location>
        <begin position="92"/>
        <end position="213"/>
    </location>
</feature>
<keyword evidence="4" id="KW-1185">Reference proteome</keyword>
<feature type="compositionally biased region" description="Low complexity" evidence="1">
    <location>
        <begin position="57"/>
        <end position="66"/>
    </location>
</feature>
<dbReference type="Pfam" id="PF03364">
    <property type="entry name" value="Polyketide_cyc"/>
    <property type="match status" value="1"/>
</dbReference>
<dbReference type="InterPro" id="IPR047137">
    <property type="entry name" value="ORF3"/>
</dbReference>
<dbReference type="Proteomes" id="UP000886595">
    <property type="component" value="Unassembled WGS sequence"/>
</dbReference>
<dbReference type="SUPFAM" id="SSF55961">
    <property type="entry name" value="Bet v1-like"/>
    <property type="match status" value="2"/>
</dbReference>
<organism evidence="3 4">
    <name type="scientific">Brassica carinata</name>
    <name type="common">Ethiopian mustard</name>
    <name type="synonym">Abyssinian cabbage</name>
    <dbReference type="NCBI Taxonomy" id="52824"/>
    <lineage>
        <taxon>Eukaryota</taxon>
        <taxon>Viridiplantae</taxon>
        <taxon>Streptophyta</taxon>
        <taxon>Embryophyta</taxon>
        <taxon>Tracheophyta</taxon>
        <taxon>Spermatophyta</taxon>
        <taxon>Magnoliopsida</taxon>
        <taxon>eudicotyledons</taxon>
        <taxon>Gunneridae</taxon>
        <taxon>Pentapetalae</taxon>
        <taxon>rosids</taxon>
        <taxon>malvids</taxon>
        <taxon>Brassicales</taxon>
        <taxon>Brassicaceae</taxon>
        <taxon>Brassiceae</taxon>
        <taxon>Brassica</taxon>
    </lineage>
</organism>
<dbReference type="PANTHER" id="PTHR33824:SF7">
    <property type="entry name" value="POLYKETIDE CYCLASE_DEHYDRASE AND LIPID TRANSPORT SUPERFAMILY PROTEIN"/>
    <property type="match status" value="1"/>
</dbReference>
<dbReference type="InterPro" id="IPR005031">
    <property type="entry name" value="COQ10_START"/>
</dbReference>
<accession>A0A8X7W589</accession>
<sequence length="448" mass="50901">MSVTATHMNTINHFSTTCKTSNLQLPICSDHRSLRPFHRKAKSFSQLHPKTTLNGYSSHSPSSSVNRRSRLNTRKRLSVSMEWQDCTVKMEVDIPVSVAYNFYLDRESFPKWMPFISSVEVLKDKPELSRWSLKYSAFGQDIKYSWLARNLQPTPNQKIHWRSLEGLPNKGSVRFFPKGPSSCLVELTVSYEVPALLNPVASALRPFLETLLRGDLKDLQPWLKPLRKRNLYLCVFVILAFKNISLGQNMSSITSGTVPTTKSAACFRRTFSSLLHRSSSRSKLSSLSSSSSPESAKLLNSKMVRQVLHLLSPSDPLCAAEELIDSKKKDFSKVKMVVDAPASVAYKLYADRELFPKWLPFCHPLSLESSQQPIPDRKLHWRSIEGFANRGSVRFFPRGPSSCSVEINFSFEVPHAFAPVAFLMKPFWKGLFVEDWNVLLPSRRPLKA</sequence>
<name>A0A8X7W589_BRACI</name>
<dbReference type="EMBL" id="JAAMPC010000003">
    <property type="protein sequence ID" value="KAG2322560.1"/>
    <property type="molecule type" value="Genomic_DNA"/>
</dbReference>
<gene>
    <name evidence="3" type="ORF">Bca52824_015773</name>
</gene>
<dbReference type="InterPro" id="IPR023393">
    <property type="entry name" value="START-like_dom_sf"/>
</dbReference>
<proteinExistence type="predicted"/>
<dbReference type="CDD" id="cd07817">
    <property type="entry name" value="SRPBCC_8"/>
    <property type="match status" value="1"/>
</dbReference>
<evidence type="ECO:0000259" key="2">
    <source>
        <dbReference type="Pfam" id="PF03364"/>
    </source>
</evidence>
<dbReference type="AlphaFoldDB" id="A0A8X7W589"/>
<dbReference type="PANTHER" id="PTHR33824">
    <property type="entry name" value="POLYKETIDE CYCLASE/DEHYDRASE AND LIPID TRANSPORT SUPERFAMILY PROTEIN"/>
    <property type="match status" value="1"/>
</dbReference>
<protein>
    <recommendedName>
        <fullName evidence="2">Coenzyme Q-binding protein COQ10 START domain-containing protein</fullName>
    </recommendedName>
</protein>
<dbReference type="OrthoDB" id="1129559at2759"/>
<comment type="caution">
    <text evidence="3">The sequence shown here is derived from an EMBL/GenBank/DDBJ whole genome shotgun (WGS) entry which is preliminary data.</text>
</comment>
<evidence type="ECO:0000313" key="4">
    <source>
        <dbReference type="Proteomes" id="UP000886595"/>
    </source>
</evidence>
<feature type="region of interest" description="Disordered" evidence="1">
    <location>
        <begin position="49"/>
        <end position="71"/>
    </location>
</feature>